<dbReference type="GO" id="GO:0044232">
    <property type="term" value="C:organelle membrane contact site"/>
    <property type="evidence" value="ECO:0007669"/>
    <property type="project" value="UniProtKB-ARBA"/>
</dbReference>
<dbReference type="WBParaSite" id="TCONS_00009359.p1">
    <property type="protein sequence ID" value="TCONS_00009359.p1"/>
    <property type="gene ID" value="XLOC_007180"/>
</dbReference>
<feature type="coiled-coil region" evidence="5">
    <location>
        <begin position="1325"/>
        <end position="1366"/>
    </location>
</feature>
<dbReference type="GO" id="GO:0005789">
    <property type="term" value="C:endoplasmic reticulum membrane"/>
    <property type="evidence" value="ECO:0007669"/>
    <property type="project" value="UniProtKB-ARBA"/>
</dbReference>
<keyword evidence="5" id="KW-0175">Coiled coil</keyword>
<dbReference type="Proteomes" id="UP000035681">
    <property type="component" value="Unplaced"/>
</dbReference>
<evidence type="ECO:0000313" key="8">
    <source>
        <dbReference type="WBParaSite" id="TCONS_00009359.p1"/>
    </source>
</evidence>
<keyword evidence="4" id="KW-0472">Membrane</keyword>
<dbReference type="InterPro" id="IPR011993">
    <property type="entry name" value="PH-like_dom_sf"/>
</dbReference>
<proteinExistence type="predicted"/>
<organism evidence="7 8">
    <name type="scientific">Strongyloides stercoralis</name>
    <name type="common">Threadworm</name>
    <dbReference type="NCBI Taxonomy" id="6248"/>
    <lineage>
        <taxon>Eukaryota</taxon>
        <taxon>Metazoa</taxon>
        <taxon>Ecdysozoa</taxon>
        <taxon>Nematoda</taxon>
        <taxon>Chromadorea</taxon>
        <taxon>Rhabditida</taxon>
        <taxon>Tylenchina</taxon>
        <taxon>Panagrolaimomorpha</taxon>
        <taxon>Strongyloidoidea</taxon>
        <taxon>Strongyloididae</taxon>
        <taxon>Strongyloides</taxon>
    </lineage>
</organism>
<keyword evidence="2" id="KW-0812">Transmembrane</keyword>
<dbReference type="Gene3D" id="2.30.29.30">
    <property type="entry name" value="Pleckstrin-homology domain (PH domain)/Phosphotyrosine-binding domain (PTB)"/>
    <property type="match status" value="1"/>
</dbReference>
<keyword evidence="3" id="KW-1133">Transmembrane helix</keyword>
<evidence type="ECO:0000256" key="2">
    <source>
        <dbReference type="ARBA" id="ARBA00022692"/>
    </source>
</evidence>
<dbReference type="InterPro" id="IPR004182">
    <property type="entry name" value="GRAM"/>
</dbReference>
<feature type="domain" description="VASt" evidence="6">
    <location>
        <begin position="564"/>
        <end position="742"/>
    </location>
</feature>
<evidence type="ECO:0000259" key="6">
    <source>
        <dbReference type="PROSITE" id="PS51778"/>
    </source>
</evidence>
<dbReference type="InterPro" id="IPR031968">
    <property type="entry name" value="VASt"/>
</dbReference>
<reference evidence="8" key="1">
    <citation type="submission" date="2024-02" db="UniProtKB">
        <authorList>
            <consortium name="WormBaseParasite"/>
        </authorList>
    </citation>
    <scope>IDENTIFICATION</scope>
</reference>
<evidence type="ECO:0000313" key="7">
    <source>
        <dbReference type="Proteomes" id="UP000035681"/>
    </source>
</evidence>
<sequence length="1500" mass="175320">MKSDKAFFYIGFNDSPKSEMDKNTPINEKIIKKHKSFYCKKRPFSHRTYSLKSFLKKKFCTTSINTKDFFQETVNSNNNILPLTENKSFDIKNIVTTSNIDSPTTIYKDKSEKVLKKNLSYTFLDRTGQSSTKNMRKINTYAGFKNIFKFSLKRSKKWIRKNNNIIKKNKLESDKSFSFTKKELSKLKRMTKSYNDIDSITPLSVNKWINIAKAYEMKKILKNHSRRTSNQSIDSGVTNSNTTISNSTIYKKQKSSGFDYISKALMDVSSNALTEHQNFFKWNFDKKIPEKEYVLAAIPCYEAEDTTRNGFLYITPKYLAYTSSHIQCYFLLTDIKKIYKHHNENHGKNSLEVFLGNGTTYKFYGITDILNVYWLIYELKILKWDNYWMKKGGFTRKIKSSIKLKNYKNYFKMKHGIRMFKSLDKLNKTDDINDKISFSKTKDTLNVLVTNTGEKDKFTDEKTVRNNRKESQIIKAYNSFTRKKNKIPFLDLNSVKTNESDQLSLSDVSTSIDREDTSSATNSCTISTSSTSLNEQEKCFDIIEKNDECIEISYPVVCGCMEHVGRKHIDSTYNIPLNIFFQVLFSNVPWYEQLKNFIATSSKEMAFFEKMDKAVAEEWKLIDKNNKIYQRNVKFTMSFSQTMFSGKINVKEEQTLSPINNNYDYGGKLVKKVFNTGVPMADSFYIEVTYCLTRHSELQTHLQVYGNVVLRKQKGFFGSIKSTLPFDAITQSGLSDHYSSLNRVLYLFSADTTMYNSLLEILGRNNSSQGVPVTFNIPFTNSIESKSIYNSEINLNVPALNENKCSQIYNKKSVDLDLLNQINEIINRSIITKNINSINMSLNRMSNTVDSLNLKLDAMGKQLGLLIFIKNIKILEKDIGKRVTKRQVECLQRCQRIFERMLKKENTNIESLNELLIISDTFENITNNRNICWESMDLTDCLKHCSGVGGSASVNWLDFVIHPTTGISTLAIPKYIIKQLPWFKPLIKRCLPYIEPQKNNFLCISKFRSFMGIKCSAYKKEAEFQYKKIKSQKEYVETCRFLHYHQNCLSTTVLDYCPNAKKLFNSQTIRKYFLSHILPENDLRFDDDFLNHCNLKQKSFENVKFDDEDNIKDVLNITTKKPNNNKITTKRSTGIFLSTESLEDIPPNFVKDGYGKYSIVPKLTTPSLNIFTTTHSSTEEYVGSFTNDQMIKPILYEIDSGSIINNINDNQNKSSEILIKNRLKEGILPQDKPILEGKVYIKKIRHFGESKKDPDFDMQDIETRNITFEDIKKHTIINDEDRFTSYDYIPYNNIYKKKENIDFEEPIISDPEIMNYNDKKTVGKIRYYREEIKNQLIQIEKCKNELEELKETFEQIKYKEKRLDHRLEVVTKKSINMDKKIRFFKKQIFNLMSINIMSTKDTGYLLHELIDLSKELLEILKVTIHTDQVCVQIAVDEKKDYEKELKQLLNKRKEYEKEFKMLKNEINTKITKEEVLIHNREEMIQLDMHIWKVCDERESL</sequence>
<evidence type="ECO:0000256" key="1">
    <source>
        <dbReference type="ARBA" id="ARBA00004167"/>
    </source>
</evidence>
<name>A0AAF5DAW4_STRER</name>
<feature type="coiled-coil region" evidence="5">
    <location>
        <begin position="1431"/>
        <end position="1472"/>
    </location>
</feature>
<evidence type="ECO:0000256" key="5">
    <source>
        <dbReference type="SAM" id="Coils"/>
    </source>
</evidence>
<evidence type="ECO:0000256" key="3">
    <source>
        <dbReference type="ARBA" id="ARBA00022989"/>
    </source>
</evidence>
<dbReference type="PROSITE" id="PS51778">
    <property type="entry name" value="VAST"/>
    <property type="match status" value="1"/>
</dbReference>
<keyword evidence="7" id="KW-1185">Reference proteome</keyword>
<dbReference type="Pfam" id="PF02893">
    <property type="entry name" value="GRAM"/>
    <property type="match status" value="1"/>
</dbReference>
<dbReference type="AlphaFoldDB" id="A0AAF5DAW4"/>
<comment type="subcellular location">
    <subcellularLocation>
        <location evidence="1">Membrane</location>
        <topology evidence="1">Single-pass membrane protein</topology>
    </subcellularLocation>
</comment>
<protein>
    <submittedName>
        <fullName evidence="8">VASt domain-containing protein</fullName>
    </submittedName>
</protein>
<dbReference type="Pfam" id="PF16016">
    <property type="entry name" value="VASt"/>
    <property type="match status" value="1"/>
</dbReference>
<evidence type="ECO:0000256" key="4">
    <source>
        <dbReference type="ARBA" id="ARBA00023136"/>
    </source>
</evidence>
<accession>A0AAF5DAW4</accession>